<feature type="transmembrane region" description="Helical" evidence="1">
    <location>
        <begin position="288"/>
        <end position="306"/>
    </location>
</feature>
<keyword evidence="1" id="KW-1133">Transmembrane helix</keyword>
<comment type="caution">
    <text evidence="2">The sequence shown here is derived from an EMBL/GenBank/DDBJ whole genome shotgun (WGS) entry which is preliminary data.</text>
</comment>
<evidence type="ECO:0000256" key="1">
    <source>
        <dbReference type="SAM" id="Phobius"/>
    </source>
</evidence>
<evidence type="ECO:0000313" key="2">
    <source>
        <dbReference type="EMBL" id="MBZ0057747.1"/>
    </source>
</evidence>
<protein>
    <submittedName>
        <fullName evidence="2">DUF2955 domain-containing protein</fullName>
    </submittedName>
</protein>
<organism evidence="2 3">
    <name type="scientific">Leclercia barmai</name>
    <dbReference type="NCBI Taxonomy" id="2785629"/>
    <lineage>
        <taxon>Bacteria</taxon>
        <taxon>Pseudomonadati</taxon>
        <taxon>Pseudomonadota</taxon>
        <taxon>Gammaproteobacteria</taxon>
        <taxon>Enterobacterales</taxon>
        <taxon>Enterobacteriaceae</taxon>
        <taxon>Leclercia</taxon>
    </lineage>
</organism>
<dbReference type="Pfam" id="PF11168">
    <property type="entry name" value="DUF2955"/>
    <property type="match status" value="1"/>
</dbReference>
<keyword evidence="1" id="KW-0472">Membrane</keyword>
<dbReference type="RefSeq" id="WP_223074390.1">
    <property type="nucleotide sequence ID" value="NZ_JADMNK010000003.1"/>
</dbReference>
<dbReference type="InterPro" id="IPR022604">
    <property type="entry name" value="DUF2955"/>
</dbReference>
<dbReference type="Proteomes" id="UP000706580">
    <property type="component" value="Unassembled WGS sequence"/>
</dbReference>
<feature type="transmembrane region" description="Helical" evidence="1">
    <location>
        <begin position="236"/>
        <end position="257"/>
    </location>
</feature>
<feature type="transmembrane region" description="Helical" evidence="1">
    <location>
        <begin position="318"/>
        <end position="342"/>
    </location>
</feature>
<feature type="transmembrane region" description="Helical" evidence="1">
    <location>
        <begin position="85"/>
        <end position="106"/>
    </location>
</feature>
<sequence>MSINTLARVFTPHGNIVYSANDFRQTLRIVFAGMIALSVSSFYNTSYGVFFVIYPIMLLSLVPVFNRHVAKQFVFSSALNCVEMVLIIGYLAQWPVIMTLVVFGLYVMRFRFMSQGPLFLFGSMGVVCQSTMLNFMSYPTTNWHTLLFSNLEASVMAVCLSALMHYLLPDVEPRTPPPRLEKDAARVRHESLLSGSVATLIFVVFQISDLSDSLSALMAGILILFPMHYRGAVMSSLWRVVGVVLGCLYILLVQMVLYDHSSHMLLMMPLIGLGLGFGARLHVMEKVGAGVGFASITTIGIMFGQNMHPDGDLVFSDLYRIVSVTVALVATLTMVFLMHLFLNCFAPTRYVINPPQVSVEKRRDS</sequence>
<keyword evidence="1" id="KW-0812">Transmembrane</keyword>
<accession>A0ABS7RTV3</accession>
<evidence type="ECO:0000313" key="3">
    <source>
        <dbReference type="Proteomes" id="UP000706580"/>
    </source>
</evidence>
<reference evidence="2 3" key="1">
    <citation type="submission" date="2020-11" db="EMBL/GenBank/DDBJ databases">
        <title>Draft Genome of Enterobacter sp. strain EMC7.</title>
        <authorList>
            <person name="Barman P."/>
            <person name="Sinha S."/>
            <person name="Sen S."/>
            <person name="Chakraborty R."/>
        </authorList>
    </citation>
    <scope>NUCLEOTIDE SEQUENCE [LARGE SCALE GENOMIC DNA]</scope>
    <source>
        <strain evidence="2 3">EMC7</strain>
    </source>
</reference>
<gene>
    <name evidence="2" type="ORF">ITX56_07925</name>
</gene>
<feature type="transmembrane region" description="Helical" evidence="1">
    <location>
        <begin position="213"/>
        <end position="229"/>
    </location>
</feature>
<proteinExistence type="predicted"/>
<feature type="transmembrane region" description="Helical" evidence="1">
    <location>
        <begin position="47"/>
        <end position="65"/>
    </location>
</feature>
<feature type="transmembrane region" description="Helical" evidence="1">
    <location>
        <begin position="263"/>
        <end position="281"/>
    </location>
</feature>
<keyword evidence="3" id="KW-1185">Reference proteome</keyword>
<feature type="transmembrane region" description="Helical" evidence="1">
    <location>
        <begin position="148"/>
        <end position="168"/>
    </location>
</feature>
<feature type="transmembrane region" description="Helical" evidence="1">
    <location>
        <begin position="118"/>
        <end position="136"/>
    </location>
</feature>
<name>A0ABS7RTV3_9ENTR</name>
<dbReference type="PIRSF" id="PIRSF029594">
    <property type="entry name" value="UCP029594"/>
    <property type="match status" value="1"/>
</dbReference>
<dbReference type="InterPro" id="IPR016926">
    <property type="entry name" value="UCP029594"/>
</dbReference>
<dbReference type="EMBL" id="JADMNK010000003">
    <property type="protein sequence ID" value="MBZ0057747.1"/>
    <property type="molecule type" value="Genomic_DNA"/>
</dbReference>